<dbReference type="InterPro" id="IPR011600">
    <property type="entry name" value="Pept_C14_caspase"/>
</dbReference>
<dbReference type="EMBL" id="JXJN01022838">
    <property type="status" value="NOT_ANNOTATED_CDS"/>
    <property type="molecule type" value="Genomic_DNA"/>
</dbReference>
<dbReference type="EMBL" id="JXJN01022839">
    <property type="status" value="NOT_ANNOTATED_CDS"/>
    <property type="molecule type" value="Genomic_DNA"/>
</dbReference>
<dbReference type="GO" id="GO:0006508">
    <property type="term" value="P:proteolysis"/>
    <property type="evidence" value="ECO:0007669"/>
    <property type="project" value="InterPro"/>
</dbReference>
<sequence length="270" mass="31140">MRDQQRRRKQRRGRKVEALDIEALREVVEKLSPHGKIVQLLFDEVFTYSQTENMLYGCGYDDTKEVRKTDEYPTILVFGIRSLLTAFNVLISAIPITSYNEFSNRCLTIAEEIGLDVKAAVSDRSKANLNTLGKFVNGKYKRKRTDGAIFGIKLQKTETDGDGLSISSMSYKIPVHADFLMSYSAIPGFYSWRNTSWFMQSLIKELNTHGKEYDILTLLTFVNQRVAMDYESCVPTRPIMDQQKHVPCIISMLTRIYVLRFSDKSENRNR</sequence>
<dbReference type="InterPro" id="IPR002138">
    <property type="entry name" value="Pept_C14_p10"/>
</dbReference>
<dbReference type="PANTHER" id="PTHR22576">
    <property type="entry name" value="MUCOSA ASSOCIATED LYMPHOID TISSUE LYMPHOMA TRANSLOCATION PROTEIN 1/PARACASPASE"/>
    <property type="match status" value="1"/>
</dbReference>
<dbReference type="SMART" id="SM00115">
    <property type="entry name" value="CASc"/>
    <property type="match status" value="1"/>
</dbReference>
<evidence type="ECO:0000259" key="3">
    <source>
        <dbReference type="PROSITE" id="PS50207"/>
    </source>
</evidence>
<evidence type="ECO:0000313" key="5">
    <source>
        <dbReference type="Proteomes" id="UP000092460"/>
    </source>
</evidence>
<dbReference type="InterPro" id="IPR015917">
    <property type="entry name" value="Pept_C14A"/>
</dbReference>
<dbReference type="Pfam" id="PF00656">
    <property type="entry name" value="Peptidase_C14"/>
    <property type="match status" value="1"/>
</dbReference>
<dbReference type="Proteomes" id="UP000092460">
    <property type="component" value="Unassembled WGS sequence"/>
</dbReference>
<evidence type="ECO:0000313" key="4">
    <source>
        <dbReference type="EnsemblMetazoa" id="GPPI044579-PA"/>
    </source>
</evidence>
<dbReference type="VEuPathDB" id="VectorBase:GPPI044579"/>
<proteinExistence type="inferred from homology"/>
<dbReference type="Gene3D" id="3.30.70.1470">
    <property type="entry name" value="Caspase-like"/>
    <property type="match status" value="1"/>
</dbReference>
<evidence type="ECO:0000256" key="1">
    <source>
        <dbReference type="ARBA" id="ARBA00010134"/>
    </source>
</evidence>
<evidence type="ECO:0000256" key="2">
    <source>
        <dbReference type="SAM" id="Phobius"/>
    </source>
</evidence>
<feature type="domain" description="Caspase family p10" evidence="3">
    <location>
        <begin position="169"/>
        <end position="261"/>
    </location>
</feature>
<dbReference type="InterPro" id="IPR052039">
    <property type="entry name" value="Caspase-related_regulators"/>
</dbReference>
<keyword evidence="2" id="KW-0812">Transmembrane</keyword>
<accession>A0A1B0BYV4</accession>
<keyword evidence="2" id="KW-0472">Membrane</keyword>
<reference evidence="4" key="2">
    <citation type="submission" date="2020-05" db="UniProtKB">
        <authorList>
            <consortium name="EnsemblMetazoa"/>
        </authorList>
    </citation>
    <scope>IDENTIFICATION</scope>
    <source>
        <strain evidence="4">IAEA</strain>
    </source>
</reference>
<keyword evidence="2" id="KW-1133">Transmembrane helix</keyword>
<dbReference type="AlphaFoldDB" id="A0A1B0BYV4"/>
<comment type="similarity">
    <text evidence="1">Belongs to the peptidase C14A family.</text>
</comment>
<feature type="transmembrane region" description="Helical" evidence="2">
    <location>
        <begin position="74"/>
        <end position="96"/>
    </location>
</feature>
<protein>
    <recommendedName>
        <fullName evidence="3">Caspase family p10 domain-containing protein</fullName>
    </recommendedName>
</protein>
<dbReference type="InterPro" id="IPR029030">
    <property type="entry name" value="Caspase-like_dom_sf"/>
</dbReference>
<organism evidence="4 5">
    <name type="scientific">Glossina palpalis gambiensis</name>
    <dbReference type="NCBI Taxonomy" id="67801"/>
    <lineage>
        <taxon>Eukaryota</taxon>
        <taxon>Metazoa</taxon>
        <taxon>Ecdysozoa</taxon>
        <taxon>Arthropoda</taxon>
        <taxon>Hexapoda</taxon>
        <taxon>Insecta</taxon>
        <taxon>Pterygota</taxon>
        <taxon>Neoptera</taxon>
        <taxon>Endopterygota</taxon>
        <taxon>Diptera</taxon>
        <taxon>Brachycera</taxon>
        <taxon>Muscomorpha</taxon>
        <taxon>Hippoboscoidea</taxon>
        <taxon>Glossinidae</taxon>
        <taxon>Glossina</taxon>
    </lineage>
</organism>
<dbReference type="SUPFAM" id="SSF52129">
    <property type="entry name" value="Caspase-like"/>
    <property type="match status" value="1"/>
</dbReference>
<dbReference type="EnsemblMetazoa" id="GPPI044579-RA">
    <property type="protein sequence ID" value="GPPI044579-PA"/>
    <property type="gene ID" value="GPPI044579"/>
</dbReference>
<dbReference type="PROSITE" id="PS50207">
    <property type="entry name" value="CASPASE_P10"/>
    <property type="match status" value="1"/>
</dbReference>
<dbReference type="STRING" id="67801.A0A1B0BYV4"/>
<reference evidence="5" key="1">
    <citation type="submission" date="2015-01" db="EMBL/GenBank/DDBJ databases">
        <authorList>
            <person name="Aksoy S."/>
            <person name="Warren W."/>
            <person name="Wilson R.K."/>
        </authorList>
    </citation>
    <scope>NUCLEOTIDE SEQUENCE [LARGE SCALE GENOMIC DNA]</scope>
    <source>
        <strain evidence="5">IAEA</strain>
    </source>
</reference>
<name>A0A1B0BYV4_9MUSC</name>
<dbReference type="PANTHER" id="PTHR22576:SF41">
    <property type="entry name" value="CASPASE 14, APOPTOSIS-RELATED CYSTEINE PEPTIDASE"/>
    <property type="match status" value="1"/>
</dbReference>
<dbReference type="GO" id="GO:0004197">
    <property type="term" value="F:cysteine-type endopeptidase activity"/>
    <property type="evidence" value="ECO:0007669"/>
    <property type="project" value="InterPro"/>
</dbReference>
<keyword evidence="5" id="KW-1185">Reference proteome</keyword>